<feature type="region of interest" description="Disordered" evidence="1">
    <location>
        <begin position="1"/>
        <end position="42"/>
    </location>
</feature>
<reference evidence="2" key="1">
    <citation type="submission" date="2020-12" db="EMBL/GenBank/DDBJ databases">
        <title>WGS assembly of Carya illinoinensis cv. Pawnee.</title>
        <authorList>
            <person name="Platts A."/>
            <person name="Shu S."/>
            <person name="Wright S."/>
            <person name="Barry K."/>
            <person name="Edger P."/>
            <person name="Pires J.C."/>
            <person name="Schmutz J."/>
        </authorList>
    </citation>
    <scope>NUCLEOTIDE SEQUENCE</scope>
    <source>
        <tissue evidence="2">Leaf</tissue>
    </source>
</reference>
<comment type="caution">
    <text evidence="2">The sequence shown here is derived from an EMBL/GenBank/DDBJ whole genome shotgun (WGS) entry which is preliminary data.</text>
</comment>
<sequence>MDDMDHEQQRGSSRNPRVRFDIPSKEVDPTTQHQTSVYSSSSGSLDLDAIENILNGVSPEYENAGLEMQGPTSAAADHASDTPLLSNQNVLSTQFAQTQLMGTPAGYDPNRIPSSIFSNIPTTPMDWSTASNESLFSIQIENSSFSRDNFIMLNKSGELPRLDELITIPPIVPRALESGEDKSDQSADHSGRNSEVTEASSQTSTVAWWTSPEYDDDMGKVLSLAMQMRNSNAMSYRSDESNHSAHSFNFPLLTGSSGLSSPVTMDLKRQQLQQQSQPQNKRMASKRVWVKLFNCLSFRSQCF</sequence>
<accession>A0A8T1QPU6</accession>
<evidence type="ECO:0000313" key="3">
    <source>
        <dbReference type="Proteomes" id="UP000811609"/>
    </source>
</evidence>
<feature type="region of interest" description="Disordered" evidence="1">
    <location>
        <begin position="176"/>
        <end position="204"/>
    </location>
</feature>
<feature type="compositionally biased region" description="Basic and acidic residues" evidence="1">
    <location>
        <begin position="18"/>
        <end position="28"/>
    </location>
</feature>
<dbReference type="PANTHER" id="PTHR33673">
    <property type="entry name" value="SUPPRESSOR SRP40-LIKE PROTEIN"/>
    <property type="match status" value="1"/>
</dbReference>
<proteinExistence type="predicted"/>
<dbReference type="EMBL" id="CM031812">
    <property type="protein sequence ID" value="KAG6656930.1"/>
    <property type="molecule type" value="Genomic_DNA"/>
</dbReference>
<gene>
    <name evidence="2" type="ORF">CIPAW_04G055500</name>
</gene>
<organism evidence="2 3">
    <name type="scientific">Carya illinoinensis</name>
    <name type="common">Pecan</name>
    <dbReference type="NCBI Taxonomy" id="32201"/>
    <lineage>
        <taxon>Eukaryota</taxon>
        <taxon>Viridiplantae</taxon>
        <taxon>Streptophyta</taxon>
        <taxon>Embryophyta</taxon>
        <taxon>Tracheophyta</taxon>
        <taxon>Spermatophyta</taxon>
        <taxon>Magnoliopsida</taxon>
        <taxon>eudicotyledons</taxon>
        <taxon>Gunneridae</taxon>
        <taxon>Pentapetalae</taxon>
        <taxon>rosids</taxon>
        <taxon>fabids</taxon>
        <taxon>Fagales</taxon>
        <taxon>Juglandaceae</taxon>
        <taxon>Carya</taxon>
    </lineage>
</organism>
<dbReference type="AlphaFoldDB" id="A0A8T1QPU6"/>
<dbReference type="PANTHER" id="PTHR33673:SF36">
    <property type="entry name" value="MYB-LIKE PROTEIN Q"/>
    <property type="match status" value="1"/>
</dbReference>
<evidence type="ECO:0000313" key="2">
    <source>
        <dbReference type="EMBL" id="KAG6656930.1"/>
    </source>
</evidence>
<feature type="compositionally biased region" description="Basic and acidic residues" evidence="1">
    <location>
        <begin position="177"/>
        <end position="192"/>
    </location>
</feature>
<dbReference type="Proteomes" id="UP000811609">
    <property type="component" value="Chromosome 4"/>
</dbReference>
<feature type="compositionally biased region" description="Polar residues" evidence="1">
    <location>
        <begin position="193"/>
        <end position="204"/>
    </location>
</feature>
<keyword evidence="3" id="KW-1185">Reference proteome</keyword>
<name>A0A8T1QPU6_CARIL</name>
<dbReference type="OrthoDB" id="676141at2759"/>
<evidence type="ECO:0000256" key="1">
    <source>
        <dbReference type="SAM" id="MobiDB-lite"/>
    </source>
</evidence>
<protein>
    <submittedName>
        <fullName evidence="2">Uncharacterized protein</fullName>
    </submittedName>
</protein>